<evidence type="ECO:0000256" key="2">
    <source>
        <dbReference type="ARBA" id="ARBA00004141"/>
    </source>
</evidence>
<dbReference type="Proteomes" id="UP000664534">
    <property type="component" value="Unassembled WGS sequence"/>
</dbReference>
<feature type="transmembrane region" description="Helical" evidence="10">
    <location>
        <begin position="338"/>
        <end position="354"/>
    </location>
</feature>
<dbReference type="InterPro" id="IPR022764">
    <property type="entry name" value="Peptidase_S54_rhomboid_dom"/>
</dbReference>
<dbReference type="AlphaFoldDB" id="A0A8H3J4X4"/>
<evidence type="ECO:0000313" key="14">
    <source>
        <dbReference type="Proteomes" id="UP000664534"/>
    </source>
</evidence>
<keyword evidence="7 10" id="KW-0720">Serine protease</keyword>
<comment type="caution">
    <text evidence="13">The sequence shown here is derived from an EMBL/GenBank/DDBJ whole genome shotgun (WGS) entry which is preliminary data.</text>
</comment>
<dbReference type="GO" id="GO:0016020">
    <property type="term" value="C:membrane"/>
    <property type="evidence" value="ECO:0007669"/>
    <property type="project" value="UniProtKB-SubCell"/>
</dbReference>
<proteinExistence type="inferred from homology"/>
<evidence type="ECO:0000256" key="11">
    <source>
        <dbReference type="SAM" id="MobiDB-lite"/>
    </source>
</evidence>
<dbReference type="OrthoDB" id="2146116at2759"/>
<evidence type="ECO:0000256" key="10">
    <source>
        <dbReference type="RuleBase" id="RU362115"/>
    </source>
</evidence>
<reference evidence="13" key="1">
    <citation type="submission" date="2021-03" db="EMBL/GenBank/DDBJ databases">
        <authorList>
            <person name="Tagirdzhanova G."/>
        </authorList>
    </citation>
    <scope>NUCLEOTIDE SEQUENCE</scope>
</reference>
<evidence type="ECO:0000313" key="13">
    <source>
        <dbReference type="EMBL" id="CAF9940752.1"/>
    </source>
</evidence>
<feature type="domain" description="Peptidase S54 rhomboid" evidence="12">
    <location>
        <begin position="240"/>
        <end position="377"/>
    </location>
</feature>
<name>A0A8H3J4X4_9LECA</name>
<dbReference type="InterPro" id="IPR035952">
    <property type="entry name" value="Rhomboid-like_sf"/>
</dbReference>
<dbReference type="GO" id="GO:0006508">
    <property type="term" value="P:proteolysis"/>
    <property type="evidence" value="ECO:0007669"/>
    <property type="project" value="UniProtKB-KW"/>
</dbReference>
<comment type="function">
    <text evidence="10">Serine protease involved in intramembrane proteolysis.</text>
</comment>
<comment type="similarity">
    <text evidence="3 10">Belongs to the peptidase S54 family.</text>
</comment>
<feature type="transmembrane region" description="Helical" evidence="10">
    <location>
        <begin position="279"/>
        <end position="297"/>
    </location>
</feature>
<feature type="region of interest" description="Disordered" evidence="11">
    <location>
        <begin position="1"/>
        <end position="85"/>
    </location>
</feature>
<comment type="catalytic activity">
    <reaction evidence="1 10">
        <text>Cleaves type-1 transmembrane domains using a catalytic dyad composed of serine and histidine that are contributed by different transmembrane domains.</text>
        <dbReference type="EC" id="3.4.21.105"/>
    </reaction>
</comment>
<keyword evidence="8 10" id="KW-1133">Transmembrane helix</keyword>
<organism evidence="13 14">
    <name type="scientific">Imshaugia aleurites</name>
    <dbReference type="NCBI Taxonomy" id="172621"/>
    <lineage>
        <taxon>Eukaryota</taxon>
        <taxon>Fungi</taxon>
        <taxon>Dikarya</taxon>
        <taxon>Ascomycota</taxon>
        <taxon>Pezizomycotina</taxon>
        <taxon>Lecanoromycetes</taxon>
        <taxon>OSLEUM clade</taxon>
        <taxon>Lecanoromycetidae</taxon>
        <taxon>Lecanorales</taxon>
        <taxon>Lecanorineae</taxon>
        <taxon>Parmeliaceae</taxon>
        <taxon>Imshaugia</taxon>
    </lineage>
</organism>
<feature type="transmembrane region" description="Helical" evidence="10">
    <location>
        <begin position="245"/>
        <end position="267"/>
    </location>
</feature>
<evidence type="ECO:0000256" key="4">
    <source>
        <dbReference type="ARBA" id="ARBA00022670"/>
    </source>
</evidence>
<keyword evidence="14" id="KW-1185">Reference proteome</keyword>
<accession>A0A8H3J4X4</accession>
<evidence type="ECO:0000256" key="5">
    <source>
        <dbReference type="ARBA" id="ARBA00022692"/>
    </source>
</evidence>
<dbReference type="GO" id="GO:0004252">
    <property type="term" value="F:serine-type endopeptidase activity"/>
    <property type="evidence" value="ECO:0007669"/>
    <property type="project" value="InterPro"/>
</dbReference>
<dbReference type="EMBL" id="CAJPDT010000136">
    <property type="protein sequence ID" value="CAF9940752.1"/>
    <property type="molecule type" value="Genomic_DNA"/>
</dbReference>
<evidence type="ECO:0000256" key="6">
    <source>
        <dbReference type="ARBA" id="ARBA00022801"/>
    </source>
</evidence>
<evidence type="ECO:0000259" key="12">
    <source>
        <dbReference type="Pfam" id="PF01694"/>
    </source>
</evidence>
<feature type="transmembrane region" description="Helical" evidence="10">
    <location>
        <begin position="428"/>
        <end position="449"/>
    </location>
</feature>
<comment type="caution">
    <text evidence="10">Lacks conserved residue(s) required for the propagation of feature annotation.</text>
</comment>
<dbReference type="Gene3D" id="1.20.1540.10">
    <property type="entry name" value="Rhomboid-like"/>
    <property type="match status" value="1"/>
</dbReference>
<gene>
    <name evidence="13" type="ORF">IMSHALPRED_002153</name>
</gene>
<evidence type="ECO:0000256" key="1">
    <source>
        <dbReference type="ARBA" id="ARBA00000156"/>
    </source>
</evidence>
<evidence type="ECO:0000256" key="7">
    <source>
        <dbReference type="ARBA" id="ARBA00022825"/>
    </source>
</evidence>
<dbReference type="SUPFAM" id="SSF144091">
    <property type="entry name" value="Rhomboid-like"/>
    <property type="match status" value="1"/>
</dbReference>
<keyword evidence="4 10" id="KW-0645">Protease</keyword>
<dbReference type="EC" id="3.4.21.105" evidence="10"/>
<dbReference type="PANTHER" id="PTHR22936:SF69">
    <property type="entry name" value="RHOMBOID-LIKE PROTEIN"/>
    <property type="match status" value="1"/>
</dbReference>
<dbReference type="InterPro" id="IPR002610">
    <property type="entry name" value="Peptidase_S54_rhomboid-like"/>
</dbReference>
<feature type="transmembrane region" description="Helical" evidence="10">
    <location>
        <begin position="132"/>
        <end position="152"/>
    </location>
</feature>
<comment type="subcellular location">
    <subcellularLocation>
        <location evidence="2 10">Membrane</location>
        <topology evidence="2 10">Multi-pass membrane protein</topology>
    </subcellularLocation>
</comment>
<sequence>MAANEYYNPSLSPGNGRRNDAPPPHLPLDPYATYSSQPSPPRISSPYQDTSYRPYAEESQQSIPSPYYASGGGGRETEPNQYSDDIPLRKQTSKVNSDFLQNPLPHDPAIIDTPVRTAARRRRQGFLSRGKIPWVVYTLTLIQVCVFIAELVKNGVLTKTPIEIHPSFNPMIGPSPYVLINMGARYVPCMRQTSEGLDTTIDWPCPNTTSTSLDDTSNQCQLNNLCGFHDKAYTASNPPNQWFRFIIPMFIHAGFIHIAFNMLLQILLGREIEILIGSIRFLIIYLSSGIFGFILGGNFAPEGIASTGASGSLFGIIAIMLLDLLYHWRERRSPWGDLAWLIFDILISFALGLLPGLDNFSHIGGFLMGLVLGICLIHSPEMLRERVGADLPPYASIKQARKLADNGDIKAFVKEPVAFFKGRKPLWWAWWLVRAAALIGAFVVFIVLLKNFYKADPKTCHWCRYLSCIDIKNWCDIGNLQTTNGTTGGKRDLFSGLLAANPVDFP</sequence>
<dbReference type="PANTHER" id="PTHR22936">
    <property type="entry name" value="RHOMBOID-RELATED"/>
    <property type="match status" value="1"/>
</dbReference>
<keyword evidence="9 10" id="KW-0472">Membrane</keyword>
<keyword evidence="5 10" id="KW-0812">Transmembrane</keyword>
<evidence type="ECO:0000256" key="8">
    <source>
        <dbReference type="ARBA" id="ARBA00022989"/>
    </source>
</evidence>
<evidence type="ECO:0000256" key="9">
    <source>
        <dbReference type="ARBA" id="ARBA00023136"/>
    </source>
</evidence>
<keyword evidence="6 10" id="KW-0378">Hydrolase</keyword>
<protein>
    <recommendedName>
        <fullName evidence="10">Rhomboid-type serine protease</fullName>
        <ecNumber evidence="10">3.4.21.105</ecNumber>
    </recommendedName>
</protein>
<evidence type="ECO:0000256" key="3">
    <source>
        <dbReference type="ARBA" id="ARBA00009045"/>
    </source>
</evidence>
<dbReference type="Pfam" id="PF01694">
    <property type="entry name" value="Rhomboid"/>
    <property type="match status" value="1"/>
</dbReference>
<feature type="transmembrane region" description="Helical" evidence="10">
    <location>
        <begin position="303"/>
        <end position="326"/>
    </location>
</feature>